<sequence length="202" mass="22059">MGIELVTEAVRNWSYLPGNPYKVLVFMAAHTLDAGKMTEHFGWVDRGYYFRGHVALAGAIGYGPKTAPGKKAQEQVRLAVKVLLTEGAIVREVDGKPGQRAEYRLTLEAQPVENTLARHRTIPLETGGTIPLDSGGTEAPDNRGDLYPLEEGDQGGIKDSVEEKPKDPSVDSQTYVQSARAAVDEAKRRWRLDGEAQEVSLG</sequence>
<comment type="caution">
    <text evidence="2">The sequence shown here is derived from an EMBL/GenBank/DDBJ whole genome shotgun (WGS) entry which is preliminary data.</text>
</comment>
<organism evidence="2 3">
    <name type="scientific">Nocardioides albus</name>
    <dbReference type="NCBI Taxonomy" id="1841"/>
    <lineage>
        <taxon>Bacteria</taxon>
        <taxon>Bacillati</taxon>
        <taxon>Actinomycetota</taxon>
        <taxon>Actinomycetes</taxon>
        <taxon>Propionibacteriales</taxon>
        <taxon>Nocardioidaceae</taxon>
        <taxon>Nocardioides</taxon>
    </lineage>
</organism>
<feature type="compositionally biased region" description="Basic and acidic residues" evidence="1">
    <location>
        <begin position="159"/>
        <end position="169"/>
    </location>
</feature>
<dbReference type="EMBL" id="JACHXG010000003">
    <property type="protein sequence ID" value="MBB3088546.1"/>
    <property type="molecule type" value="Genomic_DNA"/>
</dbReference>
<gene>
    <name evidence="2" type="ORF">FHS12_001487</name>
</gene>
<reference evidence="2 3" key="1">
    <citation type="submission" date="2020-08" db="EMBL/GenBank/DDBJ databases">
        <title>Genomic Encyclopedia of Type Strains, Phase III (KMG-III): the genomes of soil and plant-associated and newly described type strains.</title>
        <authorList>
            <person name="Whitman W."/>
        </authorList>
    </citation>
    <scope>NUCLEOTIDE SEQUENCE [LARGE SCALE GENOMIC DNA]</scope>
    <source>
        <strain evidence="2 3">CECT 3302</strain>
    </source>
</reference>
<dbReference type="AlphaFoldDB" id="A0A7W5A2M7"/>
<protein>
    <submittedName>
        <fullName evidence="2">Uncharacterized protein</fullName>
    </submittedName>
</protein>
<evidence type="ECO:0000313" key="3">
    <source>
        <dbReference type="Proteomes" id="UP000577707"/>
    </source>
</evidence>
<feature type="region of interest" description="Disordered" evidence="1">
    <location>
        <begin position="125"/>
        <end position="179"/>
    </location>
</feature>
<accession>A0A7W5A2M7</accession>
<evidence type="ECO:0000256" key="1">
    <source>
        <dbReference type="SAM" id="MobiDB-lite"/>
    </source>
</evidence>
<dbReference type="RefSeq" id="WP_183543751.1">
    <property type="nucleotide sequence ID" value="NZ_BMQT01000003.1"/>
</dbReference>
<dbReference type="Proteomes" id="UP000577707">
    <property type="component" value="Unassembled WGS sequence"/>
</dbReference>
<keyword evidence="3" id="KW-1185">Reference proteome</keyword>
<proteinExistence type="predicted"/>
<name>A0A7W5A2M7_9ACTN</name>
<evidence type="ECO:0000313" key="2">
    <source>
        <dbReference type="EMBL" id="MBB3088546.1"/>
    </source>
</evidence>